<dbReference type="GO" id="GO:0006508">
    <property type="term" value="P:proteolysis"/>
    <property type="evidence" value="ECO:0007669"/>
    <property type="project" value="UniProtKB-KW"/>
</dbReference>
<dbReference type="PROSITE" id="PS51935">
    <property type="entry name" value="NLPC_P60"/>
    <property type="match status" value="1"/>
</dbReference>
<evidence type="ECO:0000259" key="5">
    <source>
        <dbReference type="PROSITE" id="PS51935"/>
    </source>
</evidence>
<name>A0AAU7W9E9_9MICO</name>
<sequence>MPIIEALGRIDEITRTVAALEGREVTAPTGRSDSAAAFAPVLAAQQPSTVGAAPGAGAATGRAIVDEAKTYLGVPYVLGGNDRSGIDCSGLVQQVLGTLGIEAPRRVSQQQHIGTEVGSLAEAQPGDLIVTHNADHVVIYAGDGMIVHAPYEGRTVSYQPNYLTDADIQTIRRVAPAEPAPAAASAAPIAASAMPAATSLAGAGIDRQALTDLLLAAQLQALLRSAS</sequence>
<evidence type="ECO:0000256" key="2">
    <source>
        <dbReference type="ARBA" id="ARBA00022670"/>
    </source>
</evidence>
<dbReference type="AlphaFoldDB" id="A0AAU7W9E9"/>
<dbReference type="InterPro" id="IPR000064">
    <property type="entry name" value="NLP_P60_dom"/>
</dbReference>
<gene>
    <name evidence="6" type="ORF">ABIQ69_01090</name>
</gene>
<dbReference type="Gene3D" id="3.90.1720.10">
    <property type="entry name" value="endopeptidase domain like (from Nostoc punctiforme)"/>
    <property type="match status" value="1"/>
</dbReference>
<evidence type="ECO:0000256" key="3">
    <source>
        <dbReference type="ARBA" id="ARBA00022801"/>
    </source>
</evidence>
<protein>
    <submittedName>
        <fullName evidence="6">C40 family peptidase</fullName>
    </submittedName>
</protein>
<evidence type="ECO:0000256" key="1">
    <source>
        <dbReference type="ARBA" id="ARBA00007074"/>
    </source>
</evidence>
<proteinExistence type="inferred from homology"/>
<dbReference type="RefSeq" id="WP_350348552.1">
    <property type="nucleotide sequence ID" value="NZ_CP158374.1"/>
</dbReference>
<dbReference type="InterPro" id="IPR051794">
    <property type="entry name" value="PG_Endopeptidase_C40"/>
</dbReference>
<evidence type="ECO:0000256" key="4">
    <source>
        <dbReference type="ARBA" id="ARBA00022807"/>
    </source>
</evidence>
<evidence type="ECO:0000313" key="6">
    <source>
        <dbReference type="EMBL" id="XBX82535.1"/>
    </source>
</evidence>
<keyword evidence="4" id="KW-0788">Thiol protease</keyword>
<organism evidence="6">
    <name type="scientific">Agromyces sp. G08B096</name>
    <dbReference type="NCBI Taxonomy" id="3156399"/>
    <lineage>
        <taxon>Bacteria</taxon>
        <taxon>Bacillati</taxon>
        <taxon>Actinomycetota</taxon>
        <taxon>Actinomycetes</taxon>
        <taxon>Micrococcales</taxon>
        <taxon>Microbacteriaceae</taxon>
        <taxon>Agromyces</taxon>
    </lineage>
</organism>
<dbReference type="EMBL" id="CP158374">
    <property type="protein sequence ID" value="XBX82535.1"/>
    <property type="molecule type" value="Genomic_DNA"/>
</dbReference>
<dbReference type="PANTHER" id="PTHR47359">
    <property type="entry name" value="PEPTIDOGLYCAN DL-ENDOPEPTIDASE CWLO"/>
    <property type="match status" value="1"/>
</dbReference>
<accession>A0AAU7W9E9</accession>
<comment type="similarity">
    <text evidence="1">Belongs to the peptidase C40 family.</text>
</comment>
<dbReference type="SUPFAM" id="SSF54001">
    <property type="entry name" value="Cysteine proteinases"/>
    <property type="match status" value="1"/>
</dbReference>
<feature type="domain" description="NlpC/P60" evidence="5">
    <location>
        <begin position="58"/>
        <end position="175"/>
    </location>
</feature>
<keyword evidence="2" id="KW-0645">Protease</keyword>
<reference evidence="6" key="1">
    <citation type="submission" date="2024-05" db="EMBL/GenBank/DDBJ databases">
        <authorList>
            <person name="Yu L."/>
        </authorList>
    </citation>
    <scope>NUCLEOTIDE SEQUENCE</scope>
    <source>
        <strain evidence="6">G08B096</strain>
    </source>
</reference>
<keyword evidence="3" id="KW-0378">Hydrolase</keyword>
<dbReference type="InterPro" id="IPR038765">
    <property type="entry name" value="Papain-like_cys_pep_sf"/>
</dbReference>
<dbReference type="Pfam" id="PF00877">
    <property type="entry name" value="NLPC_P60"/>
    <property type="match status" value="1"/>
</dbReference>
<dbReference type="GO" id="GO:0008234">
    <property type="term" value="F:cysteine-type peptidase activity"/>
    <property type="evidence" value="ECO:0007669"/>
    <property type="project" value="UniProtKB-KW"/>
</dbReference>
<dbReference type="PANTHER" id="PTHR47359:SF3">
    <property type="entry name" value="NLP_P60 DOMAIN-CONTAINING PROTEIN-RELATED"/>
    <property type="match status" value="1"/>
</dbReference>